<dbReference type="Proteomes" id="UP000503017">
    <property type="component" value="Chromosome"/>
</dbReference>
<proteinExistence type="predicted"/>
<name>A0A6M7WLJ9_RHILI</name>
<evidence type="ECO:0000313" key="3">
    <source>
        <dbReference type="Proteomes" id="UP000503017"/>
    </source>
</evidence>
<evidence type="ECO:0000313" key="2">
    <source>
        <dbReference type="EMBL" id="QKD00784.1"/>
    </source>
</evidence>
<dbReference type="EMBL" id="CP033367">
    <property type="protein sequence ID" value="QKD00784.1"/>
    <property type="molecule type" value="Genomic_DNA"/>
</dbReference>
<dbReference type="AlphaFoldDB" id="A0A6M7WLJ9"/>
<sequence length="127" mass="14155">MTFDDIRRRDWAATYPTREAAIALVEWSKADDWETISQLDRRLPGIGIEWTQSFNTAAERCFEVYGYPELEAVAVARRIAEMSMRPTAPRGRVAGVSDGLTGATTPSGLSARPEAPQTMTFGFTPRR</sequence>
<gene>
    <name evidence="2" type="ORF">EB235_04185</name>
</gene>
<accession>A0A6M7WLJ9</accession>
<organism evidence="2 3">
    <name type="scientific">Mesorhizobium loti R88b</name>
    <dbReference type="NCBI Taxonomy" id="935548"/>
    <lineage>
        <taxon>Bacteria</taxon>
        <taxon>Pseudomonadati</taxon>
        <taxon>Pseudomonadota</taxon>
        <taxon>Alphaproteobacteria</taxon>
        <taxon>Hyphomicrobiales</taxon>
        <taxon>Phyllobacteriaceae</taxon>
        <taxon>Mesorhizobium</taxon>
    </lineage>
</organism>
<protein>
    <submittedName>
        <fullName evidence="2">Uncharacterized protein</fullName>
    </submittedName>
</protein>
<reference evidence="2 3" key="1">
    <citation type="submission" date="2018-10" db="EMBL/GenBank/DDBJ databases">
        <authorList>
            <person name="Perry B.J."/>
            <person name="Sullivan J.T."/>
            <person name="Murphy R.J.T."/>
            <person name="Ramsay J.P."/>
            <person name="Ronson C.W."/>
        </authorList>
    </citation>
    <scope>NUCLEOTIDE SEQUENCE [LARGE SCALE GENOMIC DNA]</scope>
    <source>
        <strain evidence="2 3">R88b</strain>
    </source>
</reference>
<evidence type="ECO:0000256" key="1">
    <source>
        <dbReference type="SAM" id="MobiDB-lite"/>
    </source>
</evidence>
<feature type="region of interest" description="Disordered" evidence="1">
    <location>
        <begin position="90"/>
        <end position="127"/>
    </location>
</feature>